<dbReference type="InterPro" id="IPR010870">
    <property type="entry name" value="Porin_O/P"/>
</dbReference>
<dbReference type="SUPFAM" id="SSF56935">
    <property type="entry name" value="Porins"/>
    <property type="match status" value="1"/>
</dbReference>
<accession>A0A5B9W0L3</accession>
<dbReference type="Proteomes" id="UP000324233">
    <property type="component" value="Chromosome"/>
</dbReference>
<dbReference type="EMBL" id="CP042997">
    <property type="protein sequence ID" value="QEH33450.1"/>
    <property type="molecule type" value="Genomic_DNA"/>
</dbReference>
<feature type="region of interest" description="Disordered" evidence="1">
    <location>
        <begin position="415"/>
        <end position="441"/>
    </location>
</feature>
<evidence type="ECO:0000256" key="2">
    <source>
        <dbReference type="SAM" id="SignalP"/>
    </source>
</evidence>
<feature type="region of interest" description="Disordered" evidence="1">
    <location>
        <begin position="170"/>
        <end position="218"/>
    </location>
</feature>
<dbReference type="InterPro" id="IPR023614">
    <property type="entry name" value="Porin_dom_sf"/>
</dbReference>
<feature type="signal peptide" evidence="2">
    <location>
        <begin position="1"/>
        <end position="37"/>
    </location>
</feature>
<feature type="compositionally biased region" description="Basic and acidic residues" evidence="1">
    <location>
        <begin position="38"/>
        <end position="55"/>
    </location>
</feature>
<feature type="chain" id="PRO_5023099546" evidence="2">
    <location>
        <begin position="38"/>
        <end position="622"/>
    </location>
</feature>
<dbReference type="AlphaFoldDB" id="A0A5B9W0L3"/>
<evidence type="ECO:0000313" key="4">
    <source>
        <dbReference type="Proteomes" id="UP000324233"/>
    </source>
</evidence>
<name>A0A5B9W0L3_9BACT</name>
<feature type="region of interest" description="Disordered" evidence="1">
    <location>
        <begin position="38"/>
        <end position="67"/>
    </location>
</feature>
<dbReference type="KEGG" id="agv:OJF2_19520"/>
<keyword evidence="4" id="KW-1185">Reference proteome</keyword>
<evidence type="ECO:0000256" key="1">
    <source>
        <dbReference type="SAM" id="MobiDB-lite"/>
    </source>
</evidence>
<gene>
    <name evidence="3" type="ORF">OJF2_19520</name>
</gene>
<dbReference type="Pfam" id="PF07396">
    <property type="entry name" value="Porin_O_P"/>
    <property type="match status" value="1"/>
</dbReference>
<evidence type="ECO:0000313" key="3">
    <source>
        <dbReference type="EMBL" id="QEH33450.1"/>
    </source>
</evidence>
<reference evidence="3 4" key="1">
    <citation type="submission" date="2019-08" db="EMBL/GenBank/DDBJ databases">
        <title>Deep-cultivation of Planctomycetes and their phenomic and genomic characterization uncovers novel biology.</title>
        <authorList>
            <person name="Wiegand S."/>
            <person name="Jogler M."/>
            <person name="Boedeker C."/>
            <person name="Pinto D."/>
            <person name="Vollmers J."/>
            <person name="Rivas-Marin E."/>
            <person name="Kohn T."/>
            <person name="Peeters S.H."/>
            <person name="Heuer A."/>
            <person name="Rast P."/>
            <person name="Oberbeckmann S."/>
            <person name="Bunk B."/>
            <person name="Jeske O."/>
            <person name="Meyerdierks A."/>
            <person name="Storesund J.E."/>
            <person name="Kallscheuer N."/>
            <person name="Luecker S."/>
            <person name="Lage O.M."/>
            <person name="Pohl T."/>
            <person name="Merkel B.J."/>
            <person name="Hornburger P."/>
            <person name="Mueller R.-W."/>
            <person name="Bruemmer F."/>
            <person name="Labrenz M."/>
            <person name="Spormann A.M."/>
            <person name="Op den Camp H."/>
            <person name="Overmann J."/>
            <person name="Amann R."/>
            <person name="Jetten M.S.M."/>
            <person name="Mascher T."/>
            <person name="Medema M.H."/>
            <person name="Devos D.P."/>
            <person name="Kaster A.-K."/>
            <person name="Ovreas L."/>
            <person name="Rohde M."/>
            <person name="Galperin M.Y."/>
            <person name="Jogler C."/>
        </authorList>
    </citation>
    <scope>NUCLEOTIDE SEQUENCE [LARGE SCALE GENOMIC DNA]</scope>
    <source>
        <strain evidence="3 4">OJF2</strain>
    </source>
</reference>
<proteinExistence type="predicted"/>
<keyword evidence="2" id="KW-0732">Signal</keyword>
<protein>
    <submittedName>
        <fullName evidence="3">Phosphate-selective porin O and P</fullName>
    </submittedName>
</protein>
<dbReference type="Gene3D" id="2.40.160.10">
    <property type="entry name" value="Porin"/>
    <property type="match status" value="1"/>
</dbReference>
<feature type="compositionally biased region" description="Basic and acidic residues" evidence="1">
    <location>
        <begin position="206"/>
        <end position="218"/>
    </location>
</feature>
<organism evidence="3 4">
    <name type="scientific">Aquisphaera giovannonii</name>
    <dbReference type="NCBI Taxonomy" id="406548"/>
    <lineage>
        <taxon>Bacteria</taxon>
        <taxon>Pseudomonadati</taxon>
        <taxon>Planctomycetota</taxon>
        <taxon>Planctomycetia</taxon>
        <taxon>Isosphaerales</taxon>
        <taxon>Isosphaeraceae</taxon>
        <taxon>Aquisphaera</taxon>
    </lineage>
</organism>
<sequence precursor="true">MPTRARPCWLIILTRRTRVSLVAVALMILSTSRAARADEPIAGHAESKASDEKSDPSTAAGGPALEDRLRRMEEAYRAMEESNRRIQRQYDRLQERYDDLSRRVGPGPRTGDGNTIPAAASWLQEPPAEAAREGLGAEGMGGRTAPGPGGVGLEGFGSRGVFRGMAGFPPTPSTSRPGGPPGAGLSSRAATGIGAQGTEGRVFSPETEKGGEEKLQRRTAKVEFAEGLELSSSDDEFKLTFHNLTQAEYRAFPASQEGILQSQFFIPRQRWYFTGRATRNVEYYTVINRGYGSLDLLDAFITYRFDERLRLRVGRMKTPYLYEYYSIAEGDLVAPERSIYAGNLAGNRQDGLMALGELGKGRMGYAVGVFNGPRRSFQDYNGAKDVIGYVNTRPFLGSRRLPRFDYLNVGGSFDVGNQNNPTQPQALRTANDETTSPTADTLSPTFLQFNNNVIEYGQRTQWAGHMAWFYNSFTLLAEYAGGDAGYATTSHRVSTYIPYNGYFVQASYFLTGEHVTRRVNMIKPKKDFSLAQGKFGLGAIEAHARLSELTLSPNLFRAGFADPNLYTNHAWATDIGFNWYLNFYTRLFLDWQHSEFGQPVVMSANRLGLTRDLFWVRFQVFF</sequence>